<accession>A0A4Y3PRM0</accession>
<sequence>MRKDRLYEEDLLVNGAVGGEVLGKQERQTLRREAGELKEKIEAAKQEPISE</sequence>
<evidence type="ECO:0000313" key="2">
    <source>
        <dbReference type="Proteomes" id="UP000316882"/>
    </source>
</evidence>
<dbReference type="RefSeq" id="WP_167470338.1">
    <property type="nucleotide sequence ID" value="NZ_BJMH01000016.1"/>
</dbReference>
<protein>
    <submittedName>
        <fullName evidence="1">Uncharacterized protein</fullName>
    </submittedName>
</protein>
<evidence type="ECO:0000313" key="1">
    <source>
        <dbReference type="EMBL" id="GEB33759.1"/>
    </source>
</evidence>
<dbReference type="EMBL" id="BJMH01000016">
    <property type="protein sequence ID" value="GEB33759.1"/>
    <property type="molecule type" value="Genomic_DNA"/>
</dbReference>
<organism evidence="1 2">
    <name type="scientific">Brevibacillus parabrevis</name>
    <dbReference type="NCBI Taxonomy" id="54914"/>
    <lineage>
        <taxon>Bacteria</taxon>
        <taxon>Bacillati</taxon>
        <taxon>Bacillota</taxon>
        <taxon>Bacilli</taxon>
        <taxon>Bacillales</taxon>
        <taxon>Paenibacillaceae</taxon>
        <taxon>Brevibacillus</taxon>
    </lineage>
</organism>
<comment type="caution">
    <text evidence="1">The sequence shown here is derived from an EMBL/GenBank/DDBJ whole genome shotgun (WGS) entry which is preliminary data.</text>
</comment>
<reference evidence="1 2" key="1">
    <citation type="submission" date="2019-06" db="EMBL/GenBank/DDBJ databases">
        <title>Whole genome shotgun sequence of Brevibacillus parabrevis NBRC 12334.</title>
        <authorList>
            <person name="Hosoyama A."/>
            <person name="Uohara A."/>
            <person name="Ohji S."/>
            <person name="Ichikawa N."/>
        </authorList>
    </citation>
    <scope>NUCLEOTIDE SEQUENCE [LARGE SCALE GENOMIC DNA]</scope>
    <source>
        <strain evidence="1 2">NBRC 12334</strain>
    </source>
</reference>
<gene>
    <name evidence="1" type="ORF">BPA01_33390</name>
</gene>
<name>A0A4Y3PRM0_BREPA</name>
<proteinExistence type="predicted"/>
<dbReference type="AlphaFoldDB" id="A0A4Y3PRM0"/>
<keyword evidence="2" id="KW-1185">Reference proteome</keyword>
<dbReference type="Proteomes" id="UP000316882">
    <property type="component" value="Unassembled WGS sequence"/>
</dbReference>